<keyword evidence="1" id="KW-0812">Transmembrane</keyword>
<dbReference type="RefSeq" id="WP_212141579.1">
    <property type="nucleotide sequence ID" value="NZ_JAGSSW010000002.1"/>
</dbReference>
<dbReference type="Proteomes" id="UP000682951">
    <property type="component" value="Unassembled WGS sequence"/>
</dbReference>
<sequence length="113" mass="13405">MNRYKFSFIKFFYTFDKKALKFIKKHLLLSSLVIIFIFISWVYITLVCGINNIYFYIAALLGAFSPLTPVDKLKKREHNYGYLIEKYCYFGFISIGMLSYVISVYTFIVIKIN</sequence>
<evidence type="ECO:0000313" key="3">
    <source>
        <dbReference type="Proteomes" id="UP000682951"/>
    </source>
</evidence>
<proteinExistence type="predicted"/>
<evidence type="ECO:0000313" key="2">
    <source>
        <dbReference type="EMBL" id="MBR8463405.1"/>
    </source>
</evidence>
<organism evidence="2 3">
    <name type="scientific">Campylobacter anatolicus</name>
    <dbReference type="NCBI Taxonomy" id="2829105"/>
    <lineage>
        <taxon>Bacteria</taxon>
        <taxon>Pseudomonadati</taxon>
        <taxon>Campylobacterota</taxon>
        <taxon>Epsilonproteobacteria</taxon>
        <taxon>Campylobacterales</taxon>
        <taxon>Campylobacteraceae</taxon>
        <taxon>Campylobacter</taxon>
    </lineage>
</organism>
<feature type="transmembrane region" description="Helical" evidence="1">
    <location>
        <begin position="27"/>
        <end position="47"/>
    </location>
</feature>
<keyword evidence="3" id="KW-1185">Reference proteome</keyword>
<keyword evidence="1" id="KW-0472">Membrane</keyword>
<protein>
    <submittedName>
        <fullName evidence="2">Uncharacterized protein</fullName>
    </submittedName>
</protein>
<accession>A0ABS5HGK3</accession>
<reference evidence="2 3" key="1">
    <citation type="submission" date="2021-04" db="EMBL/GenBank/DDBJ databases">
        <title>Molecular and phenotypic characterization and identification of bacterial isolates recovered from the Anatolian ground squirrels (Spermophilus xanthoprymnus) and which have the potential to form a new species in the Campylobacter genus.</title>
        <authorList>
            <person name="Aydin F."/>
            <person name="Abay S."/>
            <person name="Kayman T."/>
            <person name="Karakaya E."/>
            <person name="Mustak H.K."/>
            <person name="Mustak I.B."/>
            <person name="Bilgin N."/>
            <person name="Duzler A."/>
            <person name="Sahin O."/>
            <person name="Guran O."/>
            <person name="Saticioglu I.B."/>
        </authorList>
    </citation>
    <scope>NUCLEOTIDE SEQUENCE [LARGE SCALE GENOMIC DNA]</scope>
    <source>
        <strain evidence="3">faydin-G24</strain>
    </source>
</reference>
<evidence type="ECO:0000256" key="1">
    <source>
        <dbReference type="SAM" id="Phobius"/>
    </source>
</evidence>
<keyword evidence="1" id="KW-1133">Transmembrane helix</keyword>
<gene>
    <name evidence="2" type="ORF">KDD93_02320</name>
</gene>
<feature type="transmembrane region" description="Helical" evidence="1">
    <location>
        <begin position="90"/>
        <end position="110"/>
    </location>
</feature>
<dbReference type="EMBL" id="JAGSSW010000002">
    <property type="protein sequence ID" value="MBR8463405.1"/>
    <property type="molecule type" value="Genomic_DNA"/>
</dbReference>
<feature type="transmembrane region" description="Helical" evidence="1">
    <location>
        <begin position="53"/>
        <end position="70"/>
    </location>
</feature>
<name>A0ABS5HGK3_9BACT</name>
<comment type="caution">
    <text evidence="2">The sequence shown here is derived from an EMBL/GenBank/DDBJ whole genome shotgun (WGS) entry which is preliminary data.</text>
</comment>